<dbReference type="Proteomes" id="UP000625283">
    <property type="component" value="Unassembled WGS sequence"/>
</dbReference>
<evidence type="ECO:0000256" key="1">
    <source>
        <dbReference type="ARBA" id="ARBA00004651"/>
    </source>
</evidence>
<accession>A0ABS1R1F1</accession>
<feature type="transmembrane region" description="Helical" evidence="7">
    <location>
        <begin position="299"/>
        <end position="320"/>
    </location>
</feature>
<evidence type="ECO:0000256" key="4">
    <source>
        <dbReference type="ARBA" id="ARBA00022692"/>
    </source>
</evidence>
<dbReference type="Pfam" id="PF03601">
    <property type="entry name" value="Cons_hypoth698"/>
    <property type="match status" value="1"/>
</dbReference>
<proteinExistence type="inferred from homology"/>
<comment type="caution">
    <text evidence="8">The sequence shown here is derived from an EMBL/GenBank/DDBJ whole genome shotgun (WGS) entry which is preliminary data.</text>
</comment>
<evidence type="ECO:0000256" key="6">
    <source>
        <dbReference type="ARBA" id="ARBA00023136"/>
    </source>
</evidence>
<reference evidence="8 9" key="1">
    <citation type="submission" date="2021-01" db="EMBL/GenBank/DDBJ databases">
        <title>C459-1 draft genome sequence.</title>
        <authorList>
            <person name="Zhang X.-F."/>
        </authorList>
    </citation>
    <scope>NUCLEOTIDE SEQUENCE [LARGE SCALE GENOMIC DNA]</scope>
    <source>
        <strain evidence="9">C459-1</strain>
    </source>
</reference>
<keyword evidence="3" id="KW-1003">Cell membrane</keyword>
<evidence type="ECO:0000256" key="7">
    <source>
        <dbReference type="SAM" id="Phobius"/>
    </source>
</evidence>
<evidence type="ECO:0000256" key="5">
    <source>
        <dbReference type="ARBA" id="ARBA00022989"/>
    </source>
</evidence>
<keyword evidence="4 7" id="KW-0812">Transmembrane</keyword>
<keyword evidence="9" id="KW-1185">Reference proteome</keyword>
<protein>
    <submittedName>
        <fullName evidence="8">Sulfate exporter family transporter</fullName>
    </submittedName>
</protein>
<dbReference type="PANTHER" id="PTHR30106">
    <property type="entry name" value="INNER MEMBRANE PROTEIN YEIH-RELATED"/>
    <property type="match status" value="1"/>
</dbReference>
<evidence type="ECO:0000313" key="9">
    <source>
        <dbReference type="Proteomes" id="UP000625283"/>
    </source>
</evidence>
<gene>
    <name evidence="8" type="ORF">JKG61_07035</name>
</gene>
<evidence type="ECO:0000256" key="3">
    <source>
        <dbReference type="ARBA" id="ARBA00022475"/>
    </source>
</evidence>
<dbReference type="InterPro" id="IPR018383">
    <property type="entry name" value="UPF0324_pro"/>
</dbReference>
<dbReference type="PANTHER" id="PTHR30106:SF1">
    <property type="entry name" value="UPF0324 MEMBRANE PROTEIN FN0533"/>
    <property type="match status" value="1"/>
</dbReference>
<feature type="transmembrane region" description="Helical" evidence="7">
    <location>
        <begin position="266"/>
        <end position="287"/>
    </location>
</feature>
<keyword evidence="6 7" id="KW-0472">Membrane</keyword>
<name>A0ABS1R1F1_9SPHI</name>
<feature type="transmembrane region" description="Helical" evidence="7">
    <location>
        <begin position="66"/>
        <end position="84"/>
    </location>
</feature>
<comment type="subcellular location">
    <subcellularLocation>
        <location evidence="1">Cell membrane</location>
        <topology evidence="1">Multi-pass membrane protein</topology>
    </subcellularLocation>
</comment>
<feature type="transmembrane region" description="Helical" evidence="7">
    <location>
        <begin position="118"/>
        <end position="138"/>
    </location>
</feature>
<keyword evidence="5 7" id="KW-1133">Transmembrane helix</keyword>
<feature type="transmembrane region" description="Helical" evidence="7">
    <location>
        <begin position="150"/>
        <end position="173"/>
    </location>
</feature>
<sequence>MNNSHFFKKGILNKNLSIREFIFIGLGLLCLSPFVSPPIALLIGIITAQWLGNPFSNITGKLTHSLLQVSVVGLGFGMDVESAIHASKNGFLLTVASLFGILFLGHFIGKMLHIDKKIAFLITVGTAICGGSAIAAMSPVIKAKEAQISVALATIFILNSIALFVFPAVGHFFNLSQGQFGLWSAVAIQDTSSVVGAASRYGEEALQIATSVKLTRALWIIPVTFFSALVFKNKGSRVQVPYFIGLFILAIIGNTYIAPLHKIAPYIVYLSKSGLTAVLFLIGAGLSTQVLKSVGTKPFILGLVLWGLIAIPSLLFILYYF</sequence>
<evidence type="ECO:0000256" key="2">
    <source>
        <dbReference type="ARBA" id="ARBA00007977"/>
    </source>
</evidence>
<feature type="transmembrane region" description="Helical" evidence="7">
    <location>
        <begin position="240"/>
        <end position="260"/>
    </location>
</feature>
<dbReference type="EMBL" id="JAERTY010000003">
    <property type="protein sequence ID" value="MBL1408503.1"/>
    <property type="molecule type" value="Genomic_DNA"/>
</dbReference>
<evidence type="ECO:0000313" key="8">
    <source>
        <dbReference type="EMBL" id="MBL1408503.1"/>
    </source>
</evidence>
<feature type="transmembrane region" description="Helical" evidence="7">
    <location>
        <begin position="214"/>
        <end position="231"/>
    </location>
</feature>
<comment type="similarity">
    <text evidence="2">Belongs to the UPF0324 family.</text>
</comment>
<organism evidence="8 9">
    <name type="scientific">Sphingobacterium faecale</name>
    <dbReference type="NCBI Taxonomy" id="2803775"/>
    <lineage>
        <taxon>Bacteria</taxon>
        <taxon>Pseudomonadati</taxon>
        <taxon>Bacteroidota</taxon>
        <taxon>Sphingobacteriia</taxon>
        <taxon>Sphingobacteriales</taxon>
        <taxon>Sphingobacteriaceae</taxon>
        <taxon>Sphingobacterium</taxon>
    </lineage>
</organism>
<feature type="transmembrane region" description="Helical" evidence="7">
    <location>
        <begin position="91"/>
        <end position="112"/>
    </location>
</feature>
<feature type="transmembrane region" description="Helical" evidence="7">
    <location>
        <begin position="21"/>
        <end position="46"/>
    </location>
</feature>
<dbReference type="RefSeq" id="WP_202102260.1">
    <property type="nucleotide sequence ID" value="NZ_JAERTY010000003.1"/>
</dbReference>